<dbReference type="Pfam" id="PF00005">
    <property type="entry name" value="ABC_tran"/>
    <property type="match status" value="1"/>
</dbReference>
<evidence type="ECO:0000256" key="2">
    <source>
        <dbReference type="ARBA" id="ARBA00022448"/>
    </source>
</evidence>
<keyword evidence="2" id="KW-0813">Transport</keyword>
<comment type="similarity">
    <text evidence="1">Belongs to the ABC transporter superfamily.</text>
</comment>
<dbReference type="PANTHER" id="PTHR43335">
    <property type="entry name" value="ABC TRANSPORTER, ATP-BINDING PROTEIN"/>
    <property type="match status" value="1"/>
</dbReference>
<evidence type="ECO:0000259" key="5">
    <source>
        <dbReference type="PROSITE" id="PS50893"/>
    </source>
</evidence>
<dbReference type="PANTHER" id="PTHR43335:SF4">
    <property type="entry name" value="ABC TRANSPORTER, ATP-BINDING PROTEIN"/>
    <property type="match status" value="1"/>
</dbReference>
<keyword evidence="4" id="KW-0067">ATP-binding</keyword>
<dbReference type="SMART" id="SM00382">
    <property type="entry name" value="AAA"/>
    <property type="match status" value="1"/>
</dbReference>
<dbReference type="InterPro" id="IPR027417">
    <property type="entry name" value="P-loop_NTPase"/>
</dbReference>
<proteinExistence type="inferred from homology"/>
<dbReference type="SUPFAM" id="SSF52540">
    <property type="entry name" value="P-loop containing nucleoside triphosphate hydrolases"/>
    <property type="match status" value="1"/>
</dbReference>
<dbReference type="PROSITE" id="PS00211">
    <property type="entry name" value="ABC_TRANSPORTER_1"/>
    <property type="match status" value="1"/>
</dbReference>
<sequence>MEKSVIVEVKNLSKIINGNYIVKKLNFTINRGEIVGFLGENGSGKTTTMKMMLGLTSISQGDVIINGYSIKSNKKKALKSIGAIIETPELYKFLSGYDNLMYFQRMSGRINRESIAKVVRMVGLENVINDKVKTYSLGMRQKLGIAQSLLNSPALLILDEPTNGLDPSGMSELKELLIKLAKKEKKVRIGDSERIVYHERL</sequence>
<feature type="domain" description="ABC transporter" evidence="5">
    <location>
        <begin position="7"/>
        <end position="199"/>
    </location>
</feature>
<dbReference type="GO" id="GO:0016887">
    <property type="term" value="F:ATP hydrolysis activity"/>
    <property type="evidence" value="ECO:0007669"/>
    <property type="project" value="InterPro"/>
</dbReference>
<dbReference type="Proteomes" id="UP000501421">
    <property type="component" value="Chromosome"/>
</dbReference>
<evidence type="ECO:0000256" key="3">
    <source>
        <dbReference type="ARBA" id="ARBA00022741"/>
    </source>
</evidence>
<evidence type="ECO:0000313" key="7">
    <source>
        <dbReference type="Proteomes" id="UP000501421"/>
    </source>
</evidence>
<evidence type="ECO:0000313" key="6">
    <source>
        <dbReference type="EMBL" id="BBW98789.1"/>
    </source>
</evidence>
<keyword evidence="7" id="KW-1185">Reference proteome</keyword>
<evidence type="ECO:0000256" key="1">
    <source>
        <dbReference type="ARBA" id="ARBA00005417"/>
    </source>
</evidence>
<keyword evidence="3" id="KW-0547">Nucleotide-binding</keyword>
<organism evidence="6 7">
    <name type="scientific">Geobacillus subterraneus</name>
    <dbReference type="NCBI Taxonomy" id="129338"/>
    <lineage>
        <taxon>Bacteria</taxon>
        <taxon>Bacillati</taxon>
        <taxon>Bacillota</taxon>
        <taxon>Bacilli</taxon>
        <taxon>Bacillales</taxon>
        <taxon>Anoxybacillaceae</taxon>
        <taxon>Geobacillus</taxon>
    </lineage>
</organism>
<dbReference type="RefSeq" id="WP_051962748.1">
    <property type="nucleotide sequence ID" value="NZ_AP022557.1"/>
</dbReference>
<dbReference type="EMBL" id="AP022557">
    <property type="protein sequence ID" value="BBW98789.1"/>
    <property type="molecule type" value="Genomic_DNA"/>
</dbReference>
<gene>
    <name evidence="6" type="ORF">GsuE55_36220</name>
</gene>
<dbReference type="Gene3D" id="3.40.50.300">
    <property type="entry name" value="P-loop containing nucleotide triphosphate hydrolases"/>
    <property type="match status" value="1"/>
</dbReference>
<reference evidence="7" key="1">
    <citation type="journal article" date="2020" name="Microbiol. Resour. Announc.">
        <title>Complete Genome Sequence of Geobacillus sp. Strain E55-1, Isolated from Mine Geyser in Japan.</title>
        <authorList>
            <person name="Miyazaki K."/>
            <person name="Hase E."/>
            <person name="Tokito N."/>
        </authorList>
    </citation>
    <scope>NUCLEOTIDE SEQUENCE [LARGE SCALE GENOMIC DNA]</scope>
    <source>
        <strain evidence="7">E55-1</strain>
    </source>
</reference>
<dbReference type="InterPro" id="IPR017871">
    <property type="entry name" value="ABC_transporter-like_CS"/>
</dbReference>
<protein>
    <recommendedName>
        <fullName evidence="5">ABC transporter domain-containing protein</fullName>
    </recommendedName>
</protein>
<dbReference type="PROSITE" id="PS50893">
    <property type="entry name" value="ABC_TRANSPORTER_2"/>
    <property type="match status" value="1"/>
</dbReference>
<accession>A0A679FUX4</accession>
<dbReference type="InterPro" id="IPR003439">
    <property type="entry name" value="ABC_transporter-like_ATP-bd"/>
</dbReference>
<evidence type="ECO:0000256" key="4">
    <source>
        <dbReference type="ARBA" id="ARBA00022840"/>
    </source>
</evidence>
<dbReference type="GO" id="GO:0005524">
    <property type="term" value="F:ATP binding"/>
    <property type="evidence" value="ECO:0007669"/>
    <property type="project" value="UniProtKB-KW"/>
</dbReference>
<dbReference type="AlphaFoldDB" id="A0A679FUX4"/>
<dbReference type="InterPro" id="IPR003593">
    <property type="entry name" value="AAA+_ATPase"/>
</dbReference>
<name>A0A679FUX4_9BACL</name>